<dbReference type="PANTHER" id="PTHR45824:SF5">
    <property type="entry name" value="PHOSPHATIDYLINOSITOL TRANSFER PROTEIN PDR17"/>
    <property type="match status" value="1"/>
</dbReference>
<dbReference type="InterPro" id="IPR052578">
    <property type="entry name" value="PI_Transfer_CRAL-TRIO"/>
</dbReference>
<accession>C5DK85</accession>
<dbReference type="InterPro" id="IPR036865">
    <property type="entry name" value="CRAL-TRIO_dom_sf"/>
</dbReference>
<dbReference type="EMBL" id="CU928170">
    <property type="protein sequence ID" value="CAR23886.1"/>
    <property type="molecule type" value="Genomic_DNA"/>
</dbReference>
<dbReference type="InterPro" id="IPR001251">
    <property type="entry name" value="CRAL-TRIO_dom"/>
</dbReference>
<dbReference type="InParanoid" id="C5DK85"/>
<reference evidence="2 3" key="1">
    <citation type="journal article" date="2009" name="Genome Res.">
        <title>Comparative genomics of protoploid Saccharomycetaceae.</title>
        <authorList>
            <consortium name="The Genolevures Consortium"/>
            <person name="Souciet J.-L."/>
            <person name="Dujon B."/>
            <person name="Gaillardin C."/>
            <person name="Johnston M."/>
            <person name="Baret P.V."/>
            <person name="Cliften P."/>
            <person name="Sherman D.J."/>
            <person name="Weissenbach J."/>
            <person name="Westhof E."/>
            <person name="Wincker P."/>
            <person name="Jubin C."/>
            <person name="Poulain J."/>
            <person name="Barbe V."/>
            <person name="Segurens B."/>
            <person name="Artiguenave F."/>
            <person name="Anthouard V."/>
            <person name="Vacherie B."/>
            <person name="Val M.-E."/>
            <person name="Fulton R.S."/>
            <person name="Minx P."/>
            <person name="Wilson R."/>
            <person name="Durrens P."/>
            <person name="Jean G."/>
            <person name="Marck C."/>
            <person name="Martin T."/>
            <person name="Nikolski M."/>
            <person name="Rolland T."/>
            <person name="Seret M.-L."/>
            <person name="Casaregola S."/>
            <person name="Despons L."/>
            <person name="Fairhead C."/>
            <person name="Fischer G."/>
            <person name="Lafontaine I."/>
            <person name="Leh V."/>
            <person name="Lemaire M."/>
            <person name="de Montigny J."/>
            <person name="Neuveglise C."/>
            <person name="Thierry A."/>
            <person name="Blanc-Lenfle I."/>
            <person name="Bleykasten C."/>
            <person name="Diffels J."/>
            <person name="Fritsch E."/>
            <person name="Frangeul L."/>
            <person name="Goeffon A."/>
            <person name="Jauniaux N."/>
            <person name="Kachouri-Lafond R."/>
            <person name="Payen C."/>
            <person name="Potier S."/>
            <person name="Pribylova L."/>
            <person name="Ozanne C."/>
            <person name="Richard G.-F."/>
            <person name="Sacerdot C."/>
            <person name="Straub M.-L."/>
            <person name="Talla E."/>
        </authorList>
    </citation>
    <scope>NUCLEOTIDE SEQUENCE [LARGE SCALE GENOMIC DNA]</scope>
    <source>
        <strain evidence="3">ATCC 56472 / CBS 6340 / NRRL Y-8284</strain>
    </source>
</reference>
<dbReference type="GO" id="GO:0008526">
    <property type="term" value="F:phosphatidylinositol transfer activity"/>
    <property type="evidence" value="ECO:0007669"/>
    <property type="project" value="TreeGrafter"/>
</dbReference>
<dbReference type="AlphaFoldDB" id="C5DK85"/>
<dbReference type="STRING" id="559295.C5DK85"/>
<dbReference type="InterPro" id="IPR036273">
    <property type="entry name" value="CRAL/TRIO_N_dom_sf"/>
</dbReference>
<dbReference type="CDD" id="cd00170">
    <property type="entry name" value="SEC14"/>
    <property type="match status" value="1"/>
</dbReference>
<feature type="domain" description="CRAL-TRIO" evidence="1">
    <location>
        <begin position="143"/>
        <end position="299"/>
    </location>
</feature>
<dbReference type="InterPro" id="IPR011074">
    <property type="entry name" value="CRAL/TRIO_N_dom"/>
</dbReference>
<dbReference type="Proteomes" id="UP000002036">
    <property type="component" value="Chromosome F"/>
</dbReference>
<dbReference type="SMART" id="SM00516">
    <property type="entry name" value="SEC14"/>
    <property type="match status" value="1"/>
</dbReference>
<dbReference type="GeneID" id="8292515"/>
<evidence type="ECO:0000313" key="2">
    <source>
        <dbReference type="EMBL" id="CAR23886.1"/>
    </source>
</evidence>
<dbReference type="eggNOG" id="KOG1470">
    <property type="taxonomic scope" value="Eukaryota"/>
</dbReference>
<dbReference type="HOGENOM" id="CLU_014001_1_1_1"/>
<dbReference type="RefSeq" id="XP_002554323.1">
    <property type="nucleotide sequence ID" value="XM_002554277.1"/>
</dbReference>
<dbReference type="Gene3D" id="3.40.525.10">
    <property type="entry name" value="CRAL-TRIO lipid binding domain"/>
    <property type="match status" value="1"/>
</dbReference>
<dbReference type="PROSITE" id="PS50191">
    <property type="entry name" value="CRAL_TRIO"/>
    <property type="match status" value="1"/>
</dbReference>
<dbReference type="OMA" id="HFVYCME"/>
<keyword evidence="3" id="KW-1185">Reference proteome</keyword>
<proteinExistence type="predicted"/>
<protein>
    <submittedName>
        <fullName evidence="2">KLTH0F02574p</fullName>
    </submittedName>
</protein>
<gene>
    <name evidence="2" type="ordered locus">KLTH0F02574g</name>
</gene>
<evidence type="ECO:0000259" key="1">
    <source>
        <dbReference type="PROSITE" id="PS50191"/>
    </source>
</evidence>
<organism evidence="2 3">
    <name type="scientific">Lachancea thermotolerans (strain ATCC 56472 / CBS 6340 / NRRL Y-8284)</name>
    <name type="common">Yeast</name>
    <name type="synonym">Kluyveromyces thermotolerans</name>
    <dbReference type="NCBI Taxonomy" id="559295"/>
    <lineage>
        <taxon>Eukaryota</taxon>
        <taxon>Fungi</taxon>
        <taxon>Dikarya</taxon>
        <taxon>Ascomycota</taxon>
        <taxon>Saccharomycotina</taxon>
        <taxon>Saccharomycetes</taxon>
        <taxon>Saccharomycetales</taxon>
        <taxon>Saccharomycetaceae</taxon>
        <taxon>Lachancea</taxon>
    </lineage>
</organism>
<evidence type="ECO:0000313" key="3">
    <source>
        <dbReference type="Proteomes" id="UP000002036"/>
    </source>
</evidence>
<dbReference type="KEGG" id="lth:KLTH0F02574g"/>
<dbReference type="Pfam" id="PF03765">
    <property type="entry name" value="CRAL_TRIO_N"/>
    <property type="match status" value="1"/>
</dbReference>
<dbReference type="SUPFAM" id="SSF52087">
    <property type="entry name" value="CRAL/TRIO domain"/>
    <property type="match status" value="1"/>
</dbReference>
<dbReference type="PANTHER" id="PTHR45824">
    <property type="entry name" value="GH16843P"/>
    <property type="match status" value="1"/>
</dbReference>
<sequence length="374" mass="43021">MGLFSKRNVEVRKEYNKSDIIKCNKAIRPRSQRSGKSKRVTGLSKEELLVFGNVLKHFQQEGCTFPVQSPRVKDSEHCQKLPEQPLSSWEKCWLTADRILRFLRSAKWDQEEAIARLTNTVIWRREFGIIDNEGRFHSSLVEAASSENESGGMLLLGYDRSQRPILIVRPGRQNTTTSFAQVQHLIFMVESALVLMPPGVESMTVLIDFQTPAGIPFTRMPPISVSRQVLHLLQKHYPECLGKAILINIPWYGWNFLKLFHPLIDPTTRSKVRYEDAFDDHVEETQLENSYGGRLNFTYEHELYWPDLIQLLSERSRVVYKKFLELGGQIGQSEFDLKDVSDVVEQPTCDGDQDFSLMSHDHIGDGFPGEKHKV</sequence>
<dbReference type="OrthoDB" id="75724at2759"/>
<dbReference type="SUPFAM" id="SSF46938">
    <property type="entry name" value="CRAL/TRIO N-terminal domain"/>
    <property type="match status" value="1"/>
</dbReference>
<name>C5DK85_LACTC</name>
<dbReference type="Pfam" id="PF00650">
    <property type="entry name" value="CRAL_TRIO"/>
    <property type="match status" value="1"/>
</dbReference>